<proteinExistence type="inferred from homology"/>
<dbReference type="AlphaFoldDB" id="B8IBC6"/>
<evidence type="ECO:0000313" key="6">
    <source>
        <dbReference type="EMBL" id="ACL57341.1"/>
    </source>
</evidence>
<evidence type="ECO:0000256" key="3">
    <source>
        <dbReference type="ARBA" id="ARBA00022737"/>
    </source>
</evidence>
<accession>B8IBC6</accession>
<dbReference type="RefSeq" id="WP_015929021.1">
    <property type="nucleotide sequence ID" value="NC_011894.1"/>
</dbReference>
<keyword evidence="2 6" id="KW-0808">Transferase</keyword>
<keyword evidence="4" id="KW-0012">Acyltransferase</keyword>
<dbReference type="PANTHER" id="PTHR23416:SF23">
    <property type="entry name" value="ACETYLTRANSFERASE C18B11.09C-RELATED"/>
    <property type="match status" value="1"/>
</dbReference>
<gene>
    <name evidence="6" type="ordered locus">Mnod_2366</name>
</gene>
<dbReference type="PROSITE" id="PS00101">
    <property type="entry name" value="HEXAPEP_TRANSFERASES"/>
    <property type="match status" value="1"/>
</dbReference>
<dbReference type="InterPro" id="IPR051159">
    <property type="entry name" value="Hexapeptide_acetyltransf"/>
</dbReference>
<protein>
    <submittedName>
        <fullName evidence="6">Transferase hexapeptide repeat containing protein</fullName>
    </submittedName>
</protein>
<keyword evidence="5" id="KW-1133">Transmembrane helix</keyword>
<dbReference type="InterPro" id="IPR001451">
    <property type="entry name" value="Hexapep"/>
</dbReference>
<evidence type="ECO:0000256" key="2">
    <source>
        <dbReference type="ARBA" id="ARBA00022679"/>
    </source>
</evidence>
<keyword evidence="5" id="KW-0472">Membrane</keyword>
<comment type="similarity">
    <text evidence="1">Belongs to the transferase hexapeptide repeat family.</text>
</comment>
<sequence length="174" mass="19298">MTAIFMMIKYTFLFIGNLIPGFQAFAPLKVIFYRLSGMKISHDVQIVGPMQTDYSMTYDTLGSISIGRETYIARDFRISTYNSRVSIGERCQIASNVSLETNTHEIYERDGIHRKRIQKPITIHNDVWIGANALILPGITIGENAIVAGGAVVTKDVPAHVLVGGSPARIIREL</sequence>
<feature type="transmembrane region" description="Helical" evidence="5">
    <location>
        <begin position="12"/>
        <end position="32"/>
    </location>
</feature>
<reference evidence="6 7" key="1">
    <citation type="submission" date="2009-01" db="EMBL/GenBank/DDBJ databases">
        <title>Complete sequence of chromosome of Methylobacterium nodulans ORS 2060.</title>
        <authorList>
            <consortium name="US DOE Joint Genome Institute"/>
            <person name="Lucas S."/>
            <person name="Copeland A."/>
            <person name="Lapidus A."/>
            <person name="Glavina del Rio T."/>
            <person name="Dalin E."/>
            <person name="Tice H."/>
            <person name="Bruce D."/>
            <person name="Goodwin L."/>
            <person name="Pitluck S."/>
            <person name="Sims D."/>
            <person name="Brettin T."/>
            <person name="Detter J.C."/>
            <person name="Han C."/>
            <person name="Larimer F."/>
            <person name="Land M."/>
            <person name="Hauser L."/>
            <person name="Kyrpides N."/>
            <person name="Ivanova N."/>
            <person name="Marx C.J."/>
            <person name="Richardson P."/>
        </authorList>
    </citation>
    <scope>NUCLEOTIDE SEQUENCE [LARGE SCALE GENOMIC DNA]</scope>
    <source>
        <strain evidence="7">LMG 21967 / CNCM I-2342 / ORS 2060</strain>
    </source>
</reference>
<organism evidence="6 7">
    <name type="scientific">Methylobacterium nodulans (strain LMG 21967 / CNCM I-2342 / ORS 2060)</name>
    <dbReference type="NCBI Taxonomy" id="460265"/>
    <lineage>
        <taxon>Bacteria</taxon>
        <taxon>Pseudomonadati</taxon>
        <taxon>Pseudomonadota</taxon>
        <taxon>Alphaproteobacteria</taxon>
        <taxon>Hyphomicrobiales</taxon>
        <taxon>Methylobacteriaceae</taxon>
        <taxon>Methylobacterium</taxon>
    </lineage>
</organism>
<dbReference type="HOGENOM" id="CLU_051638_7_2_5"/>
<dbReference type="InterPro" id="IPR011004">
    <property type="entry name" value="Trimer_LpxA-like_sf"/>
</dbReference>
<dbReference type="Pfam" id="PF00132">
    <property type="entry name" value="Hexapep"/>
    <property type="match status" value="1"/>
</dbReference>
<dbReference type="InterPro" id="IPR018357">
    <property type="entry name" value="Hexapep_transf_CS"/>
</dbReference>
<dbReference type="PANTHER" id="PTHR23416">
    <property type="entry name" value="SIALIC ACID SYNTHASE-RELATED"/>
    <property type="match status" value="1"/>
</dbReference>
<dbReference type="OrthoDB" id="9815592at2"/>
<evidence type="ECO:0000256" key="4">
    <source>
        <dbReference type="ARBA" id="ARBA00023315"/>
    </source>
</evidence>
<evidence type="ECO:0000256" key="1">
    <source>
        <dbReference type="ARBA" id="ARBA00007274"/>
    </source>
</evidence>
<dbReference type="GO" id="GO:0008374">
    <property type="term" value="F:O-acyltransferase activity"/>
    <property type="evidence" value="ECO:0007669"/>
    <property type="project" value="TreeGrafter"/>
</dbReference>
<keyword evidence="5" id="KW-0812">Transmembrane</keyword>
<dbReference type="eggNOG" id="COG0110">
    <property type="taxonomic scope" value="Bacteria"/>
</dbReference>
<dbReference type="KEGG" id="mno:Mnod_2366"/>
<keyword evidence="7" id="KW-1185">Reference proteome</keyword>
<dbReference type="SUPFAM" id="SSF51161">
    <property type="entry name" value="Trimeric LpxA-like enzymes"/>
    <property type="match status" value="1"/>
</dbReference>
<dbReference type="Proteomes" id="UP000008207">
    <property type="component" value="Chromosome"/>
</dbReference>
<evidence type="ECO:0000256" key="5">
    <source>
        <dbReference type="SAM" id="Phobius"/>
    </source>
</evidence>
<keyword evidence="3" id="KW-0677">Repeat</keyword>
<name>B8IBC6_METNO</name>
<dbReference type="STRING" id="460265.Mnod_2366"/>
<dbReference type="Gene3D" id="2.160.10.10">
    <property type="entry name" value="Hexapeptide repeat proteins"/>
    <property type="match status" value="1"/>
</dbReference>
<evidence type="ECO:0000313" key="7">
    <source>
        <dbReference type="Proteomes" id="UP000008207"/>
    </source>
</evidence>
<dbReference type="EMBL" id="CP001349">
    <property type="protein sequence ID" value="ACL57341.1"/>
    <property type="molecule type" value="Genomic_DNA"/>
</dbReference>